<name>A0A922S8D9_SPOEX</name>
<evidence type="ECO:0000256" key="1">
    <source>
        <dbReference type="SAM" id="MobiDB-lite"/>
    </source>
</evidence>
<dbReference type="AlphaFoldDB" id="A0A922S8D9"/>
<sequence length="194" mass="21485">MECVQKARAATESSHASITSRDEPDFISQIPIYEAADVEIRRSPKKVSPTDSFESINSIESIDSDLYDELNKLTVDKKPSVKTKSVLPDLIIFDAPSTSKYDDCDTVSLTSNVCSSTSCEVDSRRSSSRVSLYSKSVVSLSNAECKTKTEDSYVFEAGYMLNLAARCEDMGDYQRAFECYKSGIEKMLIGVQSK</sequence>
<organism evidence="2 3">
    <name type="scientific">Spodoptera exigua</name>
    <name type="common">Beet armyworm</name>
    <name type="synonym">Noctua fulgens</name>
    <dbReference type="NCBI Taxonomy" id="7107"/>
    <lineage>
        <taxon>Eukaryota</taxon>
        <taxon>Metazoa</taxon>
        <taxon>Ecdysozoa</taxon>
        <taxon>Arthropoda</taxon>
        <taxon>Hexapoda</taxon>
        <taxon>Insecta</taxon>
        <taxon>Pterygota</taxon>
        <taxon>Neoptera</taxon>
        <taxon>Endopterygota</taxon>
        <taxon>Lepidoptera</taxon>
        <taxon>Glossata</taxon>
        <taxon>Ditrysia</taxon>
        <taxon>Noctuoidea</taxon>
        <taxon>Noctuidae</taxon>
        <taxon>Amphipyrinae</taxon>
        <taxon>Spodoptera</taxon>
    </lineage>
</organism>
<dbReference type="EMBL" id="JACEFF010000927">
    <property type="protein sequence ID" value="KAH9628160.1"/>
    <property type="molecule type" value="Genomic_DNA"/>
</dbReference>
<comment type="caution">
    <text evidence="2">The sequence shown here is derived from an EMBL/GenBank/DDBJ whole genome shotgun (WGS) entry which is preliminary data.</text>
</comment>
<proteinExistence type="predicted"/>
<evidence type="ECO:0000313" key="3">
    <source>
        <dbReference type="Proteomes" id="UP000814243"/>
    </source>
</evidence>
<dbReference type="InterPro" id="IPR036181">
    <property type="entry name" value="MIT_dom_sf"/>
</dbReference>
<evidence type="ECO:0008006" key="4">
    <source>
        <dbReference type="Google" id="ProtNLM"/>
    </source>
</evidence>
<dbReference type="SUPFAM" id="SSF116846">
    <property type="entry name" value="MIT domain"/>
    <property type="match status" value="1"/>
</dbReference>
<protein>
    <recommendedName>
        <fullName evidence="4">MIT domain-containing protein</fullName>
    </recommendedName>
</protein>
<gene>
    <name evidence="2" type="ORF">HF086_009185</name>
</gene>
<evidence type="ECO:0000313" key="2">
    <source>
        <dbReference type="EMBL" id="KAH9628160.1"/>
    </source>
</evidence>
<dbReference type="Proteomes" id="UP000814243">
    <property type="component" value="Unassembled WGS sequence"/>
</dbReference>
<accession>A0A922S8D9</accession>
<feature type="region of interest" description="Disordered" evidence="1">
    <location>
        <begin position="1"/>
        <end position="23"/>
    </location>
</feature>
<reference evidence="2" key="1">
    <citation type="journal article" date="2021" name="G3 (Bethesda)">
        <title>Genome and transcriptome analysis of the beet armyworm Spodoptera exigua reveals targets for pest control. .</title>
        <authorList>
            <person name="Simon S."/>
            <person name="Breeschoten T."/>
            <person name="Jansen H.J."/>
            <person name="Dirks R.P."/>
            <person name="Schranz M.E."/>
            <person name="Ros V.I.D."/>
        </authorList>
    </citation>
    <scope>NUCLEOTIDE SEQUENCE</scope>
    <source>
        <strain evidence="2">TB_SE_WUR_2020</strain>
    </source>
</reference>